<feature type="domain" description="PAC" evidence="2">
    <location>
        <begin position="259"/>
        <end position="311"/>
    </location>
</feature>
<evidence type="ECO:0000259" key="1">
    <source>
        <dbReference type="PROSITE" id="PS50112"/>
    </source>
</evidence>
<feature type="domain" description="PAC" evidence="2">
    <location>
        <begin position="138"/>
        <end position="189"/>
    </location>
</feature>
<dbReference type="PROSITE" id="PS50113">
    <property type="entry name" value="PAC"/>
    <property type="match status" value="5"/>
</dbReference>
<dbReference type="PROSITE" id="PS50112">
    <property type="entry name" value="PAS"/>
    <property type="match status" value="3"/>
</dbReference>
<feature type="domain" description="PAC" evidence="2">
    <location>
        <begin position="384"/>
        <end position="436"/>
    </location>
</feature>
<evidence type="ECO:0000313" key="3">
    <source>
        <dbReference type="EMBL" id="MBK7956298.1"/>
    </source>
</evidence>
<dbReference type="SMART" id="SM00086">
    <property type="entry name" value="PAC"/>
    <property type="match status" value="5"/>
</dbReference>
<dbReference type="InterPro" id="IPR013656">
    <property type="entry name" value="PAS_4"/>
</dbReference>
<proteinExistence type="predicted"/>
<dbReference type="InterPro" id="IPR035965">
    <property type="entry name" value="PAS-like_dom_sf"/>
</dbReference>
<dbReference type="Pfam" id="PF13426">
    <property type="entry name" value="PAS_9"/>
    <property type="match status" value="1"/>
</dbReference>
<dbReference type="InterPro" id="IPR000700">
    <property type="entry name" value="PAS-assoc_C"/>
</dbReference>
<dbReference type="Pfam" id="PF08447">
    <property type="entry name" value="PAS_3"/>
    <property type="match status" value="2"/>
</dbReference>
<protein>
    <submittedName>
        <fullName evidence="3">PAS domain S-box protein</fullName>
    </submittedName>
</protein>
<comment type="caution">
    <text evidence="3">The sequence shown here is derived from an EMBL/GenBank/DDBJ whole genome shotgun (WGS) entry which is preliminary data.</text>
</comment>
<dbReference type="Pfam" id="PF08448">
    <property type="entry name" value="PAS_4"/>
    <property type="match status" value="1"/>
</dbReference>
<dbReference type="InterPro" id="IPR000014">
    <property type="entry name" value="PAS"/>
</dbReference>
<dbReference type="NCBIfam" id="TIGR00229">
    <property type="entry name" value="sensory_box"/>
    <property type="match status" value="5"/>
</dbReference>
<feature type="domain" description="PAC" evidence="2">
    <location>
        <begin position="637"/>
        <end position="689"/>
    </location>
</feature>
<accession>A0A935TF97</accession>
<dbReference type="InterPro" id="IPR013767">
    <property type="entry name" value="PAS_fold"/>
</dbReference>
<dbReference type="CDD" id="cd00130">
    <property type="entry name" value="PAS"/>
    <property type="match status" value="5"/>
</dbReference>
<gene>
    <name evidence="3" type="ORF">IPK02_21435</name>
</gene>
<dbReference type="InterPro" id="IPR013655">
    <property type="entry name" value="PAS_fold_3"/>
</dbReference>
<dbReference type="InterPro" id="IPR001610">
    <property type="entry name" value="PAC"/>
</dbReference>
<dbReference type="Pfam" id="PF00989">
    <property type="entry name" value="PAS"/>
    <property type="match status" value="1"/>
</dbReference>
<name>A0A935TF97_9PROT</name>
<evidence type="ECO:0000313" key="4">
    <source>
        <dbReference type="Proteomes" id="UP000706151"/>
    </source>
</evidence>
<dbReference type="Gene3D" id="3.30.450.20">
    <property type="entry name" value="PAS domain"/>
    <property type="match status" value="5"/>
</dbReference>
<evidence type="ECO:0000259" key="2">
    <source>
        <dbReference type="PROSITE" id="PS50113"/>
    </source>
</evidence>
<dbReference type="EMBL" id="JADJOT010000012">
    <property type="protein sequence ID" value="MBK7956298.1"/>
    <property type="molecule type" value="Genomic_DNA"/>
</dbReference>
<feature type="domain" description="PAS" evidence="1">
    <location>
        <begin position="437"/>
        <end position="509"/>
    </location>
</feature>
<dbReference type="InterPro" id="IPR052155">
    <property type="entry name" value="Biofilm_reg_signaling"/>
</dbReference>
<feature type="domain" description="PAS" evidence="1">
    <location>
        <begin position="566"/>
        <end position="602"/>
    </location>
</feature>
<organism evidence="3 4">
    <name type="scientific">Candidatus Accumulibacter affinis</name>
    <dbReference type="NCBI Taxonomy" id="2954384"/>
    <lineage>
        <taxon>Bacteria</taxon>
        <taxon>Pseudomonadati</taxon>
        <taxon>Pseudomonadota</taxon>
        <taxon>Betaproteobacteria</taxon>
        <taxon>Candidatus Accumulibacter</taxon>
    </lineage>
</organism>
<dbReference type="PANTHER" id="PTHR44757:SF2">
    <property type="entry name" value="BIOFILM ARCHITECTURE MAINTENANCE PROTEIN MBAA"/>
    <property type="match status" value="1"/>
</dbReference>
<feature type="domain" description="PAC" evidence="2">
    <location>
        <begin position="513"/>
        <end position="565"/>
    </location>
</feature>
<dbReference type="SUPFAM" id="SSF55785">
    <property type="entry name" value="PYP-like sensor domain (PAS domain)"/>
    <property type="match status" value="5"/>
</dbReference>
<sequence length="702" mass="80602">MNTEDKSRTAQVLRARAEAIVREAGFAEQHAAMSPEAMRKALDELRVHQIELEIQNEELRRVVAASERYCALYDMAPVGFCTLSAKGHIREANFTAGTLLGMAREALVKQPIARFILRDDQVVYYFHRKRLLQFDEPQACELRMVKEDGAIFWARMEATTGNDESGDPVFRVMISDISERKKTEARLQLAACVFSHAREGIMITDADGVIVEVNRAFTRITGYPRDEALGRNSRFLSSDRQNQAFFAAVRRALTENHYWSGEVWNRRKDDTLYAEMQTISVVPDVQGNVRQIVTLFSDITALKQAEEALAESLEQRRLFIEYAPAGLAMFDRDMRYLYTSNRWFADHGLSKRDLYGLSHYDVFPEIPEEWKQAHRRGLAGEVLRSEGDRFERLDGSVKWVRWELRPWYNAQQTIGGIVIFTEDITANKKAEEALRASEERLSLVLRGTQDGFWDWDLLRNKVHYSLRWWSMLGYAEGELEAAPDLWRRLTHPDDLERIDRDLAAALAGSTDTYEAEFRLRHREGHYLHIIARALILRDGQGQAIRVAGANRDVSENRRVENALREQEQFFRLITENLEGFVSVLDVEGRRVYNSPSYARLLGHRNLSGTLSFGDIHPADRERVMQAFRETVATGIGQHLEFRFVMADGGICWLESRSGVIRDQDGRTKRVVVVSHDVTERKAAEDQIRDRALADAVTRLPTD</sequence>
<dbReference type="GO" id="GO:0006355">
    <property type="term" value="P:regulation of DNA-templated transcription"/>
    <property type="evidence" value="ECO:0007669"/>
    <property type="project" value="InterPro"/>
</dbReference>
<dbReference type="AlphaFoldDB" id="A0A935TF97"/>
<dbReference type="Proteomes" id="UP000706151">
    <property type="component" value="Unassembled WGS sequence"/>
</dbReference>
<reference evidence="3 4" key="1">
    <citation type="submission" date="2020-10" db="EMBL/GenBank/DDBJ databases">
        <title>Connecting structure to function with the recovery of over 1000 high-quality activated sludge metagenome-assembled genomes encoding full-length rRNA genes using long-read sequencing.</title>
        <authorList>
            <person name="Singleton C.M."/>
            <person name="Petriglieri F."/>
            <person name="Kristensen J.M."/>
            <person name="Kirkegaard R.H."/>
            <person name="Michaelsen T.Y."/>
            <person name="Andersen M.H."/>
            <person name="Karst S.M."/>
            <person name="Dueholm M.S."/>
            <person name="Nielsen P.H."/>
            <person name="Albertsen M."/>
        </authorList>
    </citation>
    <scope>NUCLEOTIDE SEQUENCE [LARGE SCALE GENOMIC DNA]</scope>
    <source>
        <strain evidence="3">Fred_18-Q3-R57-64_BAT3C.720</strain>
    </source>
</reference>
<dbReference type="PANTHER" id="PTHR44757">
    <property type="entry name" value="DIGUANYLATE CYCLASE DGCP"/>
    <property type="match status" value="1"/>
</dbReference>
<feature type="domain" description="PAS" evidence="1">
    <location>
        <begin position="193"/>
        <end position="256"/>
    </location>
</feature>
<dbReference type="SMART" id="SM00091">
    <property type="entry name" value="PAS"/>
    <property type="match status" value="5"/>
</dbReference>